<sequence length="169" mass="19078">MNVKLIFIVLLSLACQTMGRNVSNLELSRLLNWTNTRNICLTILPDVILTSCVMRYTGRPAAFLPWSSGINSKCCFNECDLSNSKMTCPDSKAKENLSEVKKLFTLKEFPIPTTPTTTRPADVDNEKVQEDLCKAVMLAKEYMNKLEFRQYAVRLTCLASLGELKTVKE</sequence>
<evidence type="ECO:0000256" key="2">
    <source>
        <dbReference type="ARBA" id="ARBA00022685"/>
    </source>
</evidence>
<comment type="similarity">
    <text evidence="1">Belongs to the insulin family.</text>
</comment>
<dbReference type="PROSITE" id="PS00262">
    <property type="entry name" value="INSULIN"/>
    <property type="match status" value="1"/>
</dbReference>
<evidence type="ECO:0000256" key="3">
    <source>
        <dbReference type="ARBA" id="ARBA00022729"/>
    </source>
</evidence>
<keyword evidence="5" id="KW-1185">Reference proteome</keyword>
<proteinExistence type="inferred from homology"/>
<dbReference type="GeneID" id="112681059"/>
<dbReference type="AlphaFoldDB" id="A0A8B8F8E0"/>
<dbReference type="GO" id="GO:0005576">
    <property type="term" value="C:extracellular region"/>
    <property type="evidence" value="ECO:0007669"/>
    <property type="project" value="UniProtKB-ARBA"/>
</dbReference>
<evidence type="ECO:0000256" key="4">
    <source>
        <dbReference type="SAM" id="SignalP"/>
    </source>
</evidence>
<dbReference type="Proteomes" id="UP000694846">
    <property type="component" value="Unplaced"/>
</dbReference>
<name>A0A8B8F8E0_9HEMI</name>
<dbReference type="InterPro" id="IPR022353">
    <property type="entry name" value="Insulin_CS"/>
</dbReference>
<dbReference type="SUPFAM" id="SSF56994">
    <property type="entry name" value="Insulin-like"/>
    <property type="match status" value="1"/>
</dbReference>
<evidence type="ECO:0000256" key="1">
    <source>
        <dbReference type="ARBA" id="ARBA00009034"/>
    </source>
</evidence>
<evidence type="ECO:0000313" key="6">
    <source>
        <dbReference type="RefSeq" id="XP_025407104.1"/>
    </source>
</evidence>
<evidence type="ECO:0000313" key="5">
    <source>
        <dbReference type="Proteomes" id="UP000694846"/>
    </source>
</evidence>
<dbReference type="PROSITE" id="PS51257">
    <property type="entry name" value="PROKAR_LIPOPROTEIN"/>
    <property type="match status" value="1"/>
</dbReference>
<keyword evidence="2" id="KW-0165">Cleavage on pair of basic residues</keyword>
<gene>
    <name evidence="6" type="primary">LOC112681059</name>
</gene>
<organism evidence="5 6">
    <name type="scientific">Sipha flava</name>
    <name type="common">yellow sugarcane aphid</name>
    <dbReference type="NCBI Taxonomy" id="143950"/>
    <lineage>
        <taxon>Eukaryota</taxon>
        <taxon>Metazoa</taxon>
        <taxon>Ecdysozoa</taxon>
        <taxon>Arthropoda</taxon>
        <taxon>Hexapoda</taxon>
        <taxon>Insecta</taxon>
        <taxon>Pterygota</taxon>
        <taxon>Neoptera</taxon>
        <taxon>Paraneoptera</taxon>
        <taxon>Hemiptera</taxon>
        <taxon>Sternorrhyncha</taxon>
        <taxon>Aphidomorpha</taxon>
        <taxon>Aphidoidea</taxon>
        <taxon>Aphididae</taxon>
        <taxon>Sipha</taxon>
    </lineage>
</organism>
<reference evidence="6" key="1">
    <citation type="submission" date="2025-08" db="UniProtKB">
        <authorList>
            <consortium name="RefSeq"/>
        </authorList>
    </citation>
    <scope>IDENTIFICATION</scope>
    <source>
        <tissue evidence="6">Whole body</tissue>
    </source>
</reference>
<keyword evidence="3 4" id="KW-0732">Signal</keyword>
<dbReference type="InterPro" id="IPR036438">
    <property type="entry name" value="Insulin-like_sf"/>
</dbReference>
<protein>
    <submittedName>
        <fullName evidence="6">Uncharacterized protein LOC112681059</fullName>
    </submittedName>
</protein>
<feature type="signal peptide" evidence="4">
    <location>
        <begin position="1"/>
        <end position="19"/>
    </location>
</feature>
<feature type="chain" id="PRO_5034320293" evidence="4">
    <location>
        <begin position="20"/>
        <end position="169"/>
    </location>
</feature>
<dbReference type="RefSeq" id="XP_025407104.1">
    <property type="nucleotide sequence ID" value="XM_025551319.1"/>
</dbReference>
<accession>A0A8B8F8E0</accession>